<dbReference type="EMBL" id="VSRL01000056">
    <property type="protein sequence ID" value="NKE58516.1"/>
    <property type="molecule type" value="Genomic_DNA"/>
</dbReference>
<evidence type="ECO:0000259" key="1">
    <source>
        <dbReference type="Pfam" id="PF15599"/>
    </source>
</evidence>
<organism evidence="2 3">
    <name type="scientific">Lentzea indica</name>
    <dbReference type="NCBI Taxonomy" id="2604800"/>
    <lineage>
        <taxon>Bacteria</taxon>
        <taxon>Bacillati</taxon>
        <taxon>Actinomycetota</taxon>
        <taxon>Actinomycetes</taxon>
        <taxon>Pseudonocardiales</taxon>
        <taxon>Pseudonocardiaceae</taxon>
        <taxon>Lentzea</taxon>
    </lineage>
</organism>
<dbReference type="Pfam" id="PF15599">
    <property type="entry name" value="Imm63"/>
    <property type="match status" value="1"/>
</dbReference>
<reference evidence="2 3" key="1">
    <citation type="submission" date="2019-08" db="EMBL/GenBank/DDBJ databases">
        <title>Lentzea from Indian Himalayas.</title>
        <authorList>
            <person name="Mandal S."/>
            <person name="Mallick Gupta A."/>
            <person name="Maiti P.K."/>
            <person name="Sarkar J."/>
            <person name="Mandal S."/>
        </authorList>
    </citation>
    <scope>NUCLEOTIDE SEQUENCE [LARGE SCALE GENOMIC DNA]</scope>
    <source>
        <strain evidence="2 3">PSKA42</strain>
    </source>
</reference>
<dbReference type="InterPro" id="IPR028952">
    <property type="entry name" value="Imm63"/>
</dbReference>
<keyword evidence="3" id="KW-1185">Reference proteome</keyword>
<evidence type="ECO:0000313" key="2">
    <source>
        <dbReference type="EMBL" id="NKE58516.1"/>
    </source>
</evidence>
<name>A0ABX1FIS8_9PSEU</name>
<proteinExistence type="predicted"/>
<dbReference type="Proteomes" id="UP001515943">
    <property type="component" value="Unassembled WGS sequence"/>
</dbReference>
<sequence>MSPDLAARLEALGQQIGATWMVGFENFDGGHPFIEVSEGPTYRLVAYERGQRLFAKETRELDEILYWALYEVTWTMAYGWAVRHPVEGEEQRFTAFRRQEELLGTLDPRWASRARASRPS</sequence>
<evidence type="ECO:0000313" key="3">
    <source>
        <dbReference type="Proteomes" id="UP001515943"/>
    </source>
</evidence>
<accession>A0ABX1FIS8</accession>
<protein>
    <recommendedName>
        <fullName evidence="1">Immunity protein 63 domain-containing protein</fullName>
    </recommendedName>
</protein>
<dbReference type="RefSeq" id="WP_167975179.1">
    <property type="nucleotide sequence ID" value="NZ_VSRL01000056.1"/>
</dbReference>
<comment type="caution">
    <text evidence="2">The sequence shown here is derived from an EMBL/GenBank/DDBJ whole genome shotgun (WGS) entry which is preliminary data.</text>
</comment>
<gene>
    <name evidence="2" type="ORF">FXN61_17485</name>
</gene>
<feature type="domain" description="Immunity protein 63" evidence="1">
    <location>
        <begin position="41"/>
        <end position="116"/>
    </location>
</feature>